<keyword evidence="5" id="KW-0479">Metal-binding</keyword>
<dbReference type="EMBL" id="UOGB01000013">
    <property type="protein sequence ID" value="VAX15303.1"/>
    <property type="molecule type" value="Genomic_DNA"/>
</dbReference>
<protein>
    <recommendedName>
        <fullName evidence="11">Cytochrome b/b6 C-terminal region profile domain-containing protein</fullName>
    </recommendedName>
</protein>
<gene>
    <name evidence="12" type="ORF">MNBD_NITROSPINAE03-567</name>
</gene>
<keyword evidence="7 10" id="KW-1133">Transmembrane helix</keyword>
<organism evidence="12">
    <name type="scientific">hydrothermal vent metagenome</name>
    <dbReference type="NCBI Taxonomy" id="652676"/>
    <lineage>
        <taxon>unclassified sequences</taxon>
        <taxon>metagenomes</taxon>
        <taxon>ecological metagenomes</taxon>
    </lineage>
</organism>
<dbReference type="Gene3D" id="1.20.810.10">
    <property type="entry name" value="Cytochrome Bc1 Complex, Chain C"/>
    <property type="match status" value="1"/>
</dbReference>
<feature type="transmembrane region" description="Helical" evidence="10">
    <location>
        <begin position="139"/>
        <end position="161"/>
    </location>
</feature>
<keyword evidence="8" id="KW-0408">Iron</keyword>
<dbReference type="Pfam" id="PF00032">
    <property type="entry name" value="Cytochrom_B_C"/>
    <property type="match status" value="1"/>
</dbReference>
<dbReference type="AlphaFoldDB" id="A0A3B1BSY3"/>
<evidence type="ECO:0000256" key="2">
    <source>
        <dbReference type="ARBA" id="ARBA00022448"/>
    </source>
</evidence>
<evidence type="ECO:0000256" key="8">
    <source>
        <dbReference type="ARBA" id="ARBA00023004"/>
    </source>
</evidence>
<evidence type="ECO:0000256" key="9">
    <source>
        <dbReference type="ARBA" id="ARBA00023136"/>
    </source>
</evidence>
<evidence type="ECO:0000256" key="4">
    <source>
        <dbReference type="ARBA" id="ARBA00022692"/>
    </source>
</evidence>
<feature type="domain" description="Cytochrome b/b6 C-terminal region profile" evidence="11">
    <location>
        <begin position="25"/>
        <end position="162"/>
    </location>
</feature>
<dbReference type="GO" id="GO:0009055">
    <property type="term" value="F:electron transfer activity"/>
    <property type="evidence" value="ECO:0007669"/>
    <property type="project" value="InterPro"/>
</dbReference>
<keyword evidence="2" id="KW-0813">Transport</keyword>
<name>A0A3B1BSY3_9ZZZZ</name>
<feature type="transmembrane region" description="Helical" evidence="10">
    <location>
        <begin position="44"/>
        <end position="65"/>
    </location>
</feature>
<evidence type="ECO:0000256" key="10">
    <source>
        <dbReference type="SAM" id="Phobius"/>
    </source>
</evidence>
<dbReference type="SUPFAM" id="SSF81648">
    <property type="entry name" value="a domain/subunit of cytochrome bc1 complex (Ubiquinol-cytochrome c reductase)"/>
    <property type="match status" value="1"/>
</dbReference>
<evidence type="ECO:0000256" key="7">
    <source>
        <dbReference type="ARBA" id="ARBA00022989"/>
    </source>
</evidence>
<reference evidence="12" key="1">
    <citation type="submission" date="2018-06" db="EMBL/GenBank/DDBJ databases">
        <authorList>
            <person name="Zhirakovskaya E."/>
        </authorList>
    </citation>
    <scope>NUCLEOTIDE SEQUENCE</scope>
</reference>
<keyword evidence="9 10" id="KW-0472">Membrane</keyword>
<dbReference type="InterPro" id="IPR027387">
    <property type="entry name" value="Cytb/b6-like_sf"/>
</dbReference>
<keyword evidence="4 10" id="KW-0812">Transmembrane</keyword>
<dbReference type="GO" id="GO:0046872">
    <property type="term" value="F:metal ion binding"/>
    <property type="evidence" value="ECO:0007669"/>
    <property type="project" value="UniProtKB-KW"/>
</dbReference>
<keyword evidence="3" id="KW-0349">Heme</keyword>
<evidence type="ECO:0000256" key="5">
    <source>
        <dbReference type="ARBA" id="ARBA00022723"/>
    </source>
</evidence>
<feature type="transmembrane region" description="Helical" evidence="10">
    <location>
        <begin position="107"/>
        <end position="127"/>
    </location>
</feature>
<dbReference type="InterPro" id="IPR036150">
    <property type="entry name" value="Cyt_b/b6_C_sf"/>
</dbReference>
<dbReference type="InterPro" id="IPR005798">
    <property type="entry name" value="Cyt_b/b6_C"/>
</dbReference>
<dbReference type="PROSITE" id="PS51003">
    <property type="entry name" value="CYTB_CTER"/>
    <property type="match status" value="1"/>
</dbReference>
<evidence type="ECO:0000256" key="1">
    <source>
        <dbReference type="ARBA" id="ARBA00004141"/>
    </source>
</evidence>
<dbReference type="GO" id="GO:0016491">
    <property type="term" value="F:oxidoreductase activity"/>
    <property type="evidence" value="ECO:0007669"/>
    <property type="project" value="InterPro"/>
</dbReference>
<sequence>MASPTEYTKNKECEVKALPMDEKERLIREGKAYWFFPNHVAEQIIICGLILMILITITTLFPAHLGEKADPFDTPGHIKPEWYFLAAYYSLRLAEHFEFLGAWAPKLLGIVMQGVAIVLLLTVPFLDRAGPERRPFRRPIAMGIGLAAVTVFIAFTLLGHYI</sequence>
<evidence type="ECO:0000256" key="3">
    <source>
        <dbReference type="ARBA" id="ARBA00022617"/>
    </source>
</evidence>
<comment type="subcellular location">
    <subcellularLocation>
        <location evidence="1">Membrane</location>
        <topology evidence="1">Multi-pass membrane protein</topology>
    </subcellularLocation>
</comment>
<evidence type="ECO:0000259" key="11">
    <source>
        <dbReference type="PROSITE" id="PS51003"/>
    </source>
</evidence>
<evidence type="ECO:0000256" key="6">
    <source>
        <dbReference type="ARBA" id="ARBA00022982"/>
    </source>
</evidence>
<evidence type="ECO:0000313" key="12">
    <source>
        <dbReference type="EMBL" id="VAX15303.1"/>
    </source>
</evidence>
<dbReference type="GO" id="GO:0016020">
    <property type="term" value="C:membrane"/>
    <property type="evidence" value="ECO:0007669"/>
    <property type="project" value="UniProtKB-SubCell"/>
</dbReference>
<accession>A0A3B1BSY3</accession>
<proteinExistence type="predicted"/>
<keyword evidence="6" id="KW-0249">Electron transport</keyword>